<dbReference type="SUPFAM" id="SSF55729">
    <property type="entry name" value="Acyl-CoA N-acyltransferases (Nat)"/>
    <property type="match status" value="1"/>
</dbReference>
<dbReference type="InterPro" id="IPR000182">
    <property type="entry name" value="GNAT_dom"/>
</dbReference>
<name>A0ABY8VZZ1_9MYCO</name>
<organism evidence="4 5">
    <name type="scientific">Candidatus Mycobacterium wuenschmannii</name>
    <dbReference type="NCBI Taxonomy" id="3027808"/>
    <lineage>
        <taxon>Bacteria</taxon>
        <taxon>Bacillati</taxon>
        <taxon>Actinomycetota</taxon>
        <taxon>Actinomycetes</taxon>
        <taxon>Mycobacteriales</taxon>
        <taxon>Mycobacteriaceae</taxon>
        <taxon>Mycobacterium</taxon>
    </lineage>
</organism>
<dbReference type="PANTHER" id="PTHR43420">
    <property type="entry name" value="ACETYLTRANSFERASE"/>
    <property type="match status" value="1"/>
</dbReference>
<protein>
    <submittedName>
        <fullName evidence="4">GNAT family N-acetyltransferase</fullName>
        <ecNumber evidence="4">2.3.1.-</ecNumber>
    </submittedName>
</protein>
<dbReference type="Gene3D" id="3.40.630.30">
    <property type="match status" value="1"/>
</dbReference>
<dbReference type="InterPro" id="IPR050680">
    <property type="entry name" value="YpeA/RimI_acetyltransf"/>
</dbReference>
<reference evidence="4 5" key="1">
    <citation type="journal article" date="2023" name="Microbiol. Resour. Announc.">
        <title>Complete Genome Sequence of Mycobacterium wuenschmanii, a novel Nontuberculous Mycobacterium Isolated from a captive population of Amazon Milk Frogs.</title>
        <authorList>
            <person name="Hicks J."/>
            <person name="Zeineldin M."/>
            <person name="Ward H."/>
            <person name="Wuenschmann A."/>
            <person name="Camp P."/>
            <person name="Farrell D."/>
            <person name="Lehman K."/>
            <person name="Thacker T."/>
            <person name="Cuthbert E."/>
        </authorList>
    </citation>
    <scope>NUCLEOTIDE SEQUENCE [LARGE SCALE GENOMIC DNA]</scope>
    <source>
        <strain evidence="4 5">Wuenschmanii</strain>
    </source>
</reference>
<evidence type="ECO:0000256" key="1">
    <source>
        <dbReference type="ARBA" id="ARBA00022679"/>
    </source>
</evidence>
<sequence>MSDPALLDDPVWHALTGPHRRFAVAGEHPGRACRYRVDVAPFGAVRDTADPHAWRELADLCGPGGRAALEAPEVIETPTGWATGTVFELAQMIAPANGLTIGDTTETVVPLDKRNAAEMIALAELTRPGPFLTSTVELGGYLGVRREGRLVAMAGRRMHLPGWIEISAVCTHPDHRGQGLSRLLMATVETAIRRTGHRAFLHVLHENTRAISIYRGLGFTTRADMTMTVAHPEG</sequence>
<feature type="domain" description="N-acetyltransferase" evidence="3">
    <location>
        <begin position="106"/>
        <end position="234"/>
    </location>
</feature>
<dbReference type="InterPro" id="IPR016181">
    <property type="entry name" value="Acyl_CoA_acyltransferase"/>
</dbReference>
<proteinExistence type="predicted"/>
<dbReference type="EMBL" id="CP126981">
    <property type="protein sequence ID" value="WIM88461.1"/>
    <property type="molecule type" value="Genomic_DNA"/>
</dbReference>
<keyword evidence="2 4" id="KW-0012">Acyltransferase</keyword>
<evidence type="ECO:0000256" key="2">
    <source>
        <dbReference type="ARBA" id="ARBA00023315"/>
    </source>
</evidence>
<dbReference type="CDD" id="cd04301">
    <property type="entry name" value="NAT_SF"/>
    <property type="match status" value="1"/>
</dbReference>
<dbReference type="InterPro" id="IPR013653">
    <property type="entry name" value="GCN5-like_dom"/>
</dbReference>
<dbReference type="PROSITE" id="PS51186">
    <property type="entry name" value="GNAT"/>
    <property type="match status" value="1"/>
</dbReference>
<keyword evidence="1 4" id="KW-0808">Transferase</keyword>
<evidence type="ECO:0000313" key="5">
    <source>
        <dbReference type="Proteomes" id="UP001236585"/>
    </source>
</evidence>
<dbReference type="Pfam" id="PF08445">
    <property type="entry name" value="FR47"/>
    <property type="match status" value="1"/>
</dbReference>
<dbReference type="GO" id="GO:0016746">
    <property type="term" value="F:acyltransferase activity"/>
    <property type="evidence" value="ECO:0007669"/>
    <property type="project" value="UniProtKB-KW"/>
</dbReference>
<accession>A0ABY8VZZ1</accession>
<evidence type="ECO:0000313" key="4">
    <source>
        <dbReference type="EMBL" id="WIM88461.1"/>
    </source>
</evidence>
<gene>
    <name evidence="4" type="ORF">PT015_02860</name>
</gene>
<dbReference type="EC" id="2.3.1.-" evidence="4"/>
<keyword evidence="5" id="KW-1185">Reference proteome</keyword>
<dbReference type="Proteomes" id="UP001236585">
    <property type="component" value="Chromosome"/>
</dbReference>
<evidence type="ECO:0000259" key="3">
    <source>
        <dbReference type="PROSITE" id="PS51186"/>
    </source>
</evidence>
<dbReference type="RefSeq" id="WP_285188661.1">
    <property type="nucleotide sequence ID" value="NZ_CP126981.1"/>
</dbReference>